<dbReference type="GO" id="GO:0000981">
    <property type="term" value="F:DNA-binding transcription factor activity, RNA polymerase II-specific"/>
    <property type="evidence" value="ECO:0007669"/>
    <property type="project" value="TreeGrafter"/>
</dbReference>
<organism evidence="3 4">
    <name type="scientific">Tritrichomonas foetus</name>
    <dbReference type="NCBI Taxonomy" id="1144522"/>
    <lineage>
        <taxon>Eukaryota</taxon>
        <taxon>Metamonada</taxon>
        <taxon>Parabasalia</taxon>
        <taxon>Tritrichomonadida</taxon>
        <taxon>Tritrichomonadidae</taxon>
        <taxon>Tritrichomonas</taxon>
    </lineage>
</organism>
<feature type="domain" description="HTH myb-type" evidence="2">
    <location>
        <begin position="45"/>
        <end position="100"/>
    </location>
</feature>
<dbReference type="GO" id="GO:0000978">
    <property type="term" value="F:RNA polymerase II cis-regulatory region sequence-specific DNA binding"/>
    <property type="evidence" value="ECO:0007669"/>
    <property type="project" value="TreeGrafter"/>
</dbReference>
<sequence>MNVNPSVNINNLNANANIIKCFLPIQFSIMNACAMMMIPQVDQKKKKSNKKKFTPEEDQIIINLVGDDKYPKWSAICEQIPGKTARQCRERYQHYLAPNISNKPWTEEEEALLHKLYSQFGKNWAKISEFFDGRTNTYLKNKWNLHNRKKMNEDFPTIEETKLSSMIDAETIKVVRHDKKTCKEITTKKDILTKTV</sequence>
<proteinExistence type="predicted"/>
<dbReference type="VEuPathDB" id="TrichDB:TRFO_34004"/>
<dbReference type="SUPFAM" id="SSF46689">
    <property type="entry name" value="Homeodomain-like"/>
    <property type="match status" value="2"/>
</dbReference>
<dbReference type="PROSITE" id="PS51294">
    <property type="entry name" value="HTH_MYB"/>
    <property type="match status" value="2"/>
</dbReference>
<dbReference type="CDD" id="cd00167">
    <property type="entry name" value="SANT"/>
    <property type="match status" value="2"/>
</dbReference>
<dbReference type="OrthoDB" id="652137at2759"/>
<dbReference type="PANTHER" id="PTHR45614:SF253">
    <property type="entry name" value="CHROMOSOME UNDETERMINED SCAFFOLD_38, WHOLE GENOME SHOTGUN SEQUENCE"/>
    <property type="match status" value="1"/>
</dbReference>
<evidence type="ECO:0000313" key="4">
    <source>
        <dbReference type="Proteomes" id="UP000179807"/>
    </source>
</evidence>
<feature type="domain" description="HTH myb-type" evidence="2">
    <location>
        <begin position="104"/>
        <end position="151"/>
    </location>
</feature>
<dbReference type="SMART" id="SM00717">
    <property type="entry name" value="SANT"/>
    <property type="match status" value="2"/>
</dbReference>
<comment type="caution">
    <text evidence="3">The sequence shown here is derived from an EMBL/GenBank/DDBJ whole genome shotgun (WGS) entry which is preliminary data.</text>
</comment>
<dbReference type="GO" id="GO:0005634">
    <property type="term" value="C:nucleus"/>
    <property type="evidence" value="ECO:0007669"/>
    <property type="project" value="TreeGrafter"/>
</dbReference>
<evidence type="ECO:0000313" key="3">
    <source>
        <dbReference type="EMBL" id="OHS99545.1"/>
    </source>
</evidence>
<dbReference type="PROSITE" id="PS50090">
    <property type="entry name" value="MYB_LIKE"/>
    <property type="match status" value="2"/>
</dbReference>
<keyword evidence="4" id="KW-1185">Reference proteome</keyword>
<dbReference type="Gene3D" id="1.10.10.60">
    <property type="entry name" value="Homeodomain-like"/>
    <property type="match status" value="2"/>
</dbReference>
<dbReference type="Proteomes" id="UP000179807">
    <property type="component" value="Unassembled WGS sequence"/>
</dbReference>
<dbReference type="GeneID" id="94844116"/>
<name>A0A1J4JLI8_9EUKA</name>
<dbReference type="AlphaFoldDB" id="A0A1J4JLI8"/>
<feature type="domain" description="Myb-like" evidence="1">
    <location>
        <begin position="45"/>
        <end position="96"/>
    </location>
</feature>
<dbReference type="InterPro" id="IPR050560">
    <property type="entry name" value="MYB_TF"/>
</dbReference>
<dbReference type="InterPro" id="IPR009057">
    <property type="entry name" value="Homeodomain-like_sf"/>
</dbReference>
<dbReference type="InterPro" id="IPR001005">
    <property type="entry name" value="SANT/Myb"/>
</dbReference>
<gene>
    <name evidence="3" type="ORF">TRFO_34004</name>
</gene>
<protein>
    <submittedName>
        <fullName evidence="3">R2r3-MYB transcription factor</fullName>
    </submittedName>
</protein>
<dbReference type="InterPro" id="IPR017930">
    <property type="entry name" value="Myb_dom"/>
</dbReference>
<evidence type="ECO:0000259" key="1">
    <source>
        <dbReference type="PROSITE" id="PS50090"/>
    </source>
</evidence>
<dbReference type="RefSeq" id="XP_068352682.1">
    <property type="nucleotide sequence ID" value="XM_068509412.1"/>
</dbReference>
<accession>A0A1J4JLI8</accession>
<dbReference type="Pfam" id="PF13921">
    <property type="entry name" value="Myb_DNA-bind_6"/>
    <property type="match status" value="1"/>
</dbReference>
<feature type="domain" description="Myb-like" evidence="1">
    <location>
        <begin position="97"/>
        <end position="147"/>
    </location>
</feature>
<dbReference type="PANTHER" id="PTHR45614">
    <property type="entry name" value="MYB PROTEIN-RELATED"/>
    <property type="match status" value="1"/>
</dbReference>
<evidence type="ECO:0000259" key="2">
    <source>
        <dbReference type="PROSITE" id="PS51294"/>
    </source>
</evidence>
<reference evidence="3" key="1">
    <citation type="submission" date="2016-10" db="EMBL/GenBank/DDBJ databases">
        <authorList>
            <person name="Benchimol M."/>
            <person name="Almeida L.G."/>
            <person name="Vasconcelos A.T."/>
            <person name="Perreira-Neves A."/>
            <person name="Rosa I.A."/>
            <person name="Tasca T."/>
            <person name="Bogo M.R."/>
            <person name="de Souza W."/>
        </authorList>
    </citation>
    <scope>NUCLEOTIDE SEQUENCE [LARGE SCALE GENOMIC DNA]</scope>
    <source>
        <strain evidence="3">K</strain>
    </source>
</reference>
<dbReference type="EMBL" id="MLAK01001000">
    <property type="protein sequence ID" value="OHS99545.1"/>
    <property type="molecule type" value="Genomic_DNA"/>
</dbReference>